<feature type="signal peptide" evidence="2">
    <location>
        <begin position="1"/>
        <end position="26"/>
    </location>
</feature>
<evidence type="ECO:0000256" key="2">
    <source>
        <dbReference type="SAM" id="SignalP"/>
    </source>
</evidence>
<feature type="chain" id="PRO_5046034935" evidence="2">
    <location>
        <begin position="27"/>
        <end position="168"/>
    </location>
</feature>
<evidence type="ECO:0000313" key="4">
    <source>
        <dbReference type="Proteomes" id="UP001524587"/>
    </source>
</evidence>
<feature type="compositionally biased region" description="Low complexity" evidence="1">
    <location>
        <begin position="114"/>
        <end position="125"/>
    </location>
</feature>
<keyword evidence="4" id="KW-1185">Reference proteome</keyword>
<evidence type="ECO:0000256" key="1">
    <source>
        <dbReference type="SAM" id="MobiDB-lite"/>
    </source>
</evidence>
<comment type="caution">
    <text evidence="3">The sequence shown here is derived from an EMBL/GenBank/DDBJ whole genome shotgun (WGS) entry which is preliminary data.</text>
</comment>
<sequence>MRSRPVSRILPVVAAATILLAGTAMAATPIPSADLPNATDSAALPASLPSVTTPKPARHVSRLQLQTIDTASLATTLGDKAGNSPHMPVMQARATAMRPAPLPDEDVDAPGPDAQTLASQQQASLNPSFYSNKDHFSGDGFAPGSNLESDKNNRRRPGGGMSLSIPMP</sequence>
<proteinExistence type="predicted"/>
<gene>
    <name evidence="3" type="ORF">NFI95_07835</name>
</gene>
<dbReference type="EMBL" id="JAMSKV010000005">
    <property type="protein sequence ID" value="MCQ8278360.1"/>
    <property type="molecule type" value="Genomic_DNA"/>
</dbReference>
<name>A0ABT1W651_9PROT</name>
<accession>A0ABT1W651</accession>
<dbReference type="Proteomes" id="UP001524587">
    <property type="component" value="Unassembled WGS sequence"/>
</dbReference>
<protein>
    <submittedName>
        <fullName evidence="3">Uncharacterized protein</fullName>
    </submittedName>
</protein>
<feature type="region of interest" description="Disordered" evidence="1">
    <location>
        <begin position="97"/>
        <end position="168"/>
    </location>
</feature>
<organism evidence="3 4">
    <name type="scientific">Endosaccharibacter trunci</name>
    <dbReference type="NCBI Taxonomy" id="2812733"/>
    <lineage>
        <taxon>Bacteria</taxon>
        <taxon>Pseudomonadati</taxon>
        <taxon>Pseudomonadota</taxon>
        <taxon>Alphaproteobacteria</taxon>
        <taxon>Acetobacterales</taxon>
        <taxon>Acetobacteraceae</taxon>
        <taxon>Endosaccharibacter</taxon>
    </lineage>
</organism>
<evidence type="ECO:0000313" key="3">
    <source>
        <dbReference type="EMBL" id="MCQ8278360.1"/>
    </source>
</evidence>
<reference evidence="3 4" key="1">
    <citation type="submission" date="2022-06" db="EMBL/GenBank/DDBJ databases">
        <title>Endosaccharibacter gen. nov., sp. nov., endophytic bacteria isolated from sugarcane.</title>
        <authorList>
            <person name="Pitiwittayakul N."/>
            <person name="Yukphan P."/>
            <person name="Charoenyingcharoen P."/>
            <person name="Tanasupawat S."/>
        </authorList>
    </citation>
    <scope>NUCLEOTIDE SEQUENCE [LARGE SCALE GENOMIC DNA]</scope>
    <source>
        <strain evidence="3 4">KSS8</strain>
    </source>
</reference>
<dbReference type="RefSeq" id="WP_422863832.1">
    <property type="nucleotide sequence ID" value="NZ_JAMSKV010000005.1"/>
</dbReference>
<keyword evidence="2" id="KW-0732">Signal</keyword>